<accession>A0AA39MSZ9</accession>
<keyword evidence="2" id="KW-1185">Reference proteome</keyword>
<evidence type="ECO:0000313" key="1">
    <source>
        <dbReference type="EMBL" id="KAK0444695.1"/>
    </source>
</evidence>
<organism evidence="1 2">
    <name type="scientific">Armillaria borealis</name>
    <dbReference type="NCBI Taxonomy" id="47425"/>
    <lineage>
        <taxon>Eukaryota</taxon>
        <taxon>Fungi</taxon>
        <taxon>Dikarya</taxon>
        <taxon>Basidiomycota</taxon>
        <taxon>Agaricomycotina</taxon>
        <taxon>Agaricomycetes</taxon>
        <taxon>Agaricomycetidae</taxon>
        <taxon>Agaricales</taxon>
        <taxon>Marasmiineae</taxon>
        <taxon>Physalacriaceae</taxon>
        <taxon>Armillaria</taxon>
    </lineage>
</organism>
<evidence type="ECO:0008006" key="3">
    <source>
        <dbReference type="Google" id="ProtNLM"/>
    </source>
</evidence>
<comment type="caution">
    <text evidence="1">The sequence shown here is derived from an EMBL/GenBank/DDBJ whole genome shotgun (WGS) entry which is preliminary data.</text>
</comment>
<gene>
    <name evidence="1" type="ORF">EV421DRAFT_364465</name>
</gene>
<dbReference type="EMBL" id="JAUEPT010000018">
    <property type="protein sequence ID" value="KAK0444695.1"/>
    <property type="molecule type" value="Genomic_DNA"/>
</dbReference>
<reference evidence="1" key="1">
    <citation type="submission" date="2023-06" db="EMBL/GenBank/DDBJ databases">
        <authorList>
            <consortium name="Lawrence Berkeley National Laboratory"/>
            <person name="Ahrendt S."/>
            <person name="Sahu N."/>
            <person name="Indic B."/>
            <person name="Wong-Bajracharya J."/>
            <person name="Merenyi Z."/>
            <person name="Ke H.-M."/>
            <person name="Monk M."/>
            <person name="Kocsube S."/>
            <person name="Drula E."/>
            <person name="Lipzen A."/>
            <person name="Balint B."/>
            <person name="Henrissat B."/>
            <person name="Andreopoulos B."/>
            <person name="Martin F.M."/>
            <person name="Harder C.B."/>
            <person name="Rigling D."/>
            <person name="Ford K.L."/>
            <person name="Foster G.D."/>
            <person name="Pangilinan J."/>
            <person name="Papanicolaou A."/>
            <person name="Barry K."/>
            <person name="LaButti K."/>
            <person name="Viragh M."/>
            <person name="Koriabine M."/>
            <person name="Yan M."/>
            <person name="Riley R."/>
            <person name="Champramary S."/>
            <person name="Plett K.L."/>
            <person name="Tsai I.J."/>
            <person name="Slot J."/>
            <person name="Sipos G."/>
            <person name="Plett J."/>
            <person name="Nagy L.G."/>
            <person name="Grigoriev I.V."/>
        </authorList>
    </citation>
    <scope>NUCLEOTIDE SEQUENCE</scope>
    <source>
        <strain evidence="1">FPL87.14</strain>
    </source>
</reference>
<sequence>MPSMTVPLSLMSWLSNVGPIFTKNCPTCGLPGLLNLKHDDKKVLDIIDAASTTKQRLESISAPIRRLPRDVLLEIFSLCRRGFDSPLYGRDYLWTLGHICHWWRDIVHSLPTLWSVVVLYPPYNPKITEMHLQRSGDVPLHVYIIMSIDNSPPFVVSTYVASGCCRFSPCLR</sequence>
<dbReference type="Proteomes" id="UP001175226">
    <property type="component" value="Unassembled WGS sequence"/>
</dbReference>
<name>A0AA39MSZ9_9AGAR</name>
<evidence type="ECO:0000313" key="2">
    <source>
        <dbReference type="Proteomes" id="UP001175226"/>
    </source>
</evidence>
<proteinExistence type="predicted"/>
<protein>
    <recommendedName>
        <fullName evidence="3">F-box domain-containing protein</fullName>
    </recommendedName>
</protein>
<dbReference type="AlphaFoldDB" id="A0AA39MSZ9"/>